<evidence type="ECO:0000313" key="2">
    <source>
        <dbReference type="EMBL" id="MBA8827902.1"/>
    </source>
</evidence>
<dbReference type="AlphaFoldDB" id="A0A839E133"/>
<evidence type="ECO:0000256" key="1">
    <source>
        <dbReference type="SAM" id="MobiDB-lite"/>
    </source>
</evidence>
<evidence type="ECO:0000313" key="3">
    <source>
        <dbReference type="Proteomes" id="UP000569329"/>
    </source>
</evidence>
<sequence>MTDHHDATAPLDPGDGGTLYIPLDACGNPAKEPEDSPDVSELVDALSSSVPDAAGTAPRVALFGDAIDGETTREVDRAVRGWFAARDEHTDVRWPWRPYLQLADQSPGLGMTFRTREECDAFIRDSLTGTNAPGELSA</sequence>
<reference evidence="2 3" key="1">
    <citation type="submission" date="2020-07" db="EMBL/GenBank/DDBJ databases">
        <title>Sequencing the genomes of 1000 actinobacteria strains.</title>
        <authorList>
            <person name="Klenk H.-P."/>
        </authorList>
    </citation>
    <scope>NUCLEOTIDE SEQUENCE [LARGE SCALE GENOMIC DNA]</scope>
    <source>
        <strain evidence="2 3">DSM 45975</strain>
    </source>
</reference>
<comment type="caution">
    <text evidence="2">The sequence shown here is derived from an EMBL/GenBank/DDBJ whole genome shotgun (WGS) entry which is preliminary data.</text>
</comment>
<keyword evidence="3" id="KW-1185">Reference proteome</keyword>
<protein>
    <submittedName>
        <fullName evidence="2">Uncharacterized protein</fullName>
    </submittedName>
</protein>
<dbReference type="Proteomes" id="UP000569329">
    <property type="component" value="Unassembled WGS sequence"/>
</dbReference>
<name>A0A839E133_9PSEU</name>
<proteinExistence type="predicted"/>
<gene>
    <name evidence="2" type="ORF">FHX42_005309</name>
</gene>
<accession>A0A839E133</accession>
<organism evidence="2 3">
    <name type="scientific">Halosaccharopolyspora lacisalsi</name>
    <dbReference type="NCBI Taxonomy" id="1000566"/>
    <lineage>
        <taxon>Bacteria</taxon>
        <taxon>Bacillati</taxon>
        <taxon>Actinomycetota</taxon>
        <taxon>Actinomycetes</taxon>
        <taxon>Pseudonocardiales</taxon>
        <taxon>Pseudonocardiaceae</taxon>
        <taxon>Halosaccharopolyspora</taxon>
    </lineage>
</organism>
<dbReference type="EMBL" id="JACGWZ010000013">
    <property type="protein sequence ID" value="MBA8827902.1"/>
    <property type="molecule type" value="Genomic_DNA"/>
</dbReference>
<dbReference type="RefSeq" id="WP_182547052.1">
    <property type="nucleotide sequence ID" value="NZ_JACGWZ010000013.1"/>
</dbReference>
<feature type="region of interest" description="Disordered" evidence="1">
    <location>
        <begin position="1"/>
        <end position="46"/>
    </location>
</feature>